<dbReference type="EMBL" id="JAUFQS010000009">
    <property type="protein sequence ID" value="MDN3688426.1"/>
    <property type="molecule type" value="Genomic_DNA"/>
</dbReference>
<dbReference type="InterPro" id="IPR013785">
    <property type="entry name" value="Aldolase_TIM"/>
</dbReference>
<organism evidence="10 11">
    <name type="scientific">Cyclobacterium jeungdonense</name>
    <dbReference type="NCBI Taxonomy" id="708087"/>
    <lineage>
        <taxon>Bacteria</taxon>
        <taxon>Pseudomonadati</taxon>
        <taxon>Bacteroidota</taxon>
        <taxon>Cytophagia</taxon>
        <taxon>Cytophagales</taxon>
        <taxon>Cyclobacteriaceae</taxon>
        <taxon>Cyclobacterium</taxon>
    </lineage>
</organism>
<keyword evidence="11" id="KW-1185">Reference proteome</keyword>
<evidence type="ECO:0000256" key="4">
    <source>
        <dbReference type="ARBA" id="ARBA00022822"/>
    </source>
</evidence>
<dbReference type="SUPFAM" id="SSF51366">
    <property type="entry name" value="Ribulose-phoshate binding barrel"/>
    <property type="match status" value="1"/>
</dbReference>
<name>A0ABT8C9T4_9BACT</name>
<dbReference type="InterPro" id="IPR011060">
    <property type="entry name" value="RibuloseP-bd_barrel"/>
</dbReference>
<evidence type="ECO:0000256" key="3">
    <source>
        <dbReference type="ARBA" id="ARBA00022605"/>
    </source>
</evidence>
<evidence type="ECO:0000256" key="7">
    <source>
        <dbReference type="ARBA" id="ARBA00049047"/>
    </source>
</evidence>
<comment type="subunit">
    <text evidence="2 8">Tetramer of two alpha and two beta chains.</text>
</comment>
<sequence>MNRIDELFKQKKERILSIYFTAGFPKLGDTLTIMEAIESAGADIIEIGVPYSDPIADGPTIQESNNQALKNGMTLKLLFEQLKKLREKVSIPVILMGYLNPVVQYGMEAFCKKCKEVGIDGLILPDLPMQQYLSEYKALFDTYDLRNTFLISPQTAEERIRQIDQHTDGFIYMVSSASITGAKKEITPEQVAYFERVKAMKLNNPRLIGFGISDKPSFQTASAHSHGAIIGSAFINVLRESTDLKKDIYEYIQGIIS</sequence>
<dbReference type="HAMAP" id="MF_00131">
    <property type="entry name" value="Trp_synth_alpha"/>
    <property type="match status" value="1"/>
</dbReference>
<dbReference type="EC" id="4.2.1.20" evidence="8"/>
<comment type="similarity">
    <text evidence="8 9">Belongs to the TrpA family.</text>
</comment>
<dbReference type="CDD" id="cd04724">
    <property type="entry name" value="Tryptophan_synthase_alpha"/>
    <property type="match status" value="1"/>
</dbReference>
<evidence type="ECO:0000256" key="1">
    <source>
        <dbReference type="ARBA" id="ARBA00004733"/>
    </source>
</evidence>
<evidence type="ECO:0000256" key="6">
    <source>
        <dbReference type="ARBA" id="ARBA00023239"/>
    </source>
</evidence>
<evidence type="ECO:0000256" key="8">
    <source>
        <dbReference type="HAMAP-Rule" id="MF_00131"/>
    </source>
</evidence>
<keyword evidence="6 8" id="KW-0456">Lyase</keyword>
<gene>
    <name evidence="8 10" type="primary">trpA</name>
    <name evidence="10" type="ORF">QWZ15_11330</name>
</gene>
<comment type="pathway">
    <text evidence="1 8">Amino-acid biosynthesis; L-tryptophan biosynthesis; L-tryptophan from chorismate: step 5/5.</text>
</comment>
<dbReference type="GO" id="GO:0004834">
    <property type="term" value="F:tryptophan synthase activity"/>
    <property type="evidence" value="ECO:0007669"/>
    <property type="project" value="UniProtKB-EC"/>
</dbReference>
<dbReference type="InterPro" id="IPR018204">
    <property type="entry name" value="Trp_synthase_alpha_AS"/>
</dbReference>
<reference evidence="11" key="1">
    <citation type="journal article" date="2019" name="Int. J. Syst. Evol. Microbiol.">
        <title>The Global Catalogue of Microorganisms (GCM) 10K type strain sequencing project: providing services to taxonomists for standard genome sequencing and annotation.</title>
        <authorList>
            <consortium name="The Broad Institute Genomics Platform"/>
            <consortium name="The Broad Institute Genome Sequencing Center for Infectious Disease"/>
            <person name="Wu L."/>
            <person name="Ma J."/>
        </authorList>
    </citation>
    <scope>NUCLEOTIDE SEQUENCE [LARGE SCALE GENOMIC DNA]</scope>
    <source>
        <strain evidence="11">CECT 7706</strain>
    </source>
</reference>
<dbReference type="Pfam" id="PF00290">
    <property type="entry name" value="Trp_syntA"/>
    <property type="match status" value="1"/>
</dbReference>
<accession>A0ABT8C9T4</accession>
<dbReference type="NCBIfam" id="TIGR00262">
    <property type="entry name" value="trpA"/>
    <property type="match status" value="1"/>
</dbReference>
<evidence type="ECO:0000256" key="9">
    <source>
        <dbReference type="RuleBase" id="RU003662"/>
    </source>
</evidence>
<dbReference type="PANTHER" id="PTHR43406">
    <property type="entry name" value="TRYPTOPHAN SYNTHASE, ALPHA CHAIN"/>
    <property type="match status" value="1"/>
</dbReference>
<feature type="active site" description="Proton acceptor" evidence="8">
    <location>
        <position position="57"/>
    </location>
</feature>
<proteinExistence type="inferred from homology"/>
<keyword evidence="3 8" id="KW-0028">Amino-acid biosynthesis</keyword>
<comment type="caution">
    <text evidence="10">The sequence shown here is derived from an EMBL/GenBank/DDBJ whole genome shotgun (WGS) entry which is preliminary data.</text>
</comment>
<comment type="catalytic activity">
    <reaction evidence="7 8">
        <text>(1S,2R)-1-C-(indol-3-yl)glycerol 3-phosphate + L-serine = D-glyceraldehyde 3-phosphate + L-tryptophan + H2O</text>
        <dbReference type="Rhea" id="RHEA:10532"/>
        <dbReference type="ChEBI" id="CHEBI:15377"/>
        <dbReference type="ChEBI" id="CHEBI:33384"/>
        <dbReference type="ChEBI" id="CHEBI:57912"/>
        <dbReference type="ChEBI" id="CHEBI:58866"/>
        <dbReference type="ChEBI" id="CHEBI:59776"/>
        <dbReference type="EC" id="4.2.1.20"/>
    </reaction>
</comment>
<keyword evidence="4 8" id="KW-0822">Tryptophan biosynthesis</keyword>
<evidence type="ECO:0000313" key="10">
    <source>
        <dbReference type="EMBL" id="MDN3688426.1"/>
    </source>
</evidence>
<dbReference type="Gene3D" id="3.20.20.70">
    <property type="entry name" value="Aldolase class I"/>
    <property type="match status" value="1"/>
</dbReference>
<protein>
    <recommendedName>
        <fullName evidence="8">Tryptophan synthase alpha chain</fullName>
        <ecNumber evidence="8">4.2.1.20</ecNumber>
    </recommendedName>
</protein>
<dbReference type="Proteomes" id="UP001236663">
    <property type="component" value="Unassembled WGS sequence"/>
</dbReference>
<evidence type="ECO:0000256" key="5">
    <source>
        <dbReference type="ARBA" id="ARBA00023141"/>
    </source>
</evidence>
<evidence type="ECO:0000256" key="2">
    <source>
        <dbReference type="ARBA" id="ARBA00011270"/>
    </source>
</evidence>
<dbReference type="PROSITE" id="PS00167">
    <property type="entry name" value="TRP_SYNTHASE_ALPHA"/>
    <property type="match status" value="1"/>
</dbReference>
<dbReference type="RefSeq" id="WP_163386112.1">
    <property type="nucleotide sequence ID" value="NZ_JAUFQS010000009.1"/>
</dbReference>
<dbReference type="PANTHER" id="PTHR43406:SF1">
    <property type="entry name" value="TRYPTOPHAN SYNTHASE ALPHA CHAIN, CHLOROPLASTIC"/>
    <property type="match status" value="1"/>
</dbReference>
<comment type="function">
    <text evidence="8">The alpha subunit is responsible for the aldol cleavage of indoleglycerol phosphate to indole and glyceraldehyde 3-phosphate.</text>
</comment>
<evidence type="ECO:0000313" key="11">
    <source>
        <dbReference type="Proteomes" id="UP001236663"/>
    </source>
</evidence>
<keyword evidence="5 8" id="KW-0057">Aromatic amino acid biosynthesis</keyword>
<feature type="active site" description="Proton acceptor" evidence="8">
    <location>
        <position position="46"/>
    </location>
</feature>
<dbReference type="InterPro" id="IPR002028">
    <property type="entry name" value="Trp_synthase_suA"/>
</dbReference>